<organism evidence="2 3">
    <name type="scientific">Phytopseudomonas flavescens</name>
    <dbReference type="NCBI Taxonomy" id="29435"/>
    <lineage>
        <taxon>Bacteria</taxon>
        <taxon>Pseudomonadati</taxon>
        <taxon>Pseudomonadota</taxon>
        <taxon>Gammaproteobacteria</taxon>
        <taxon>Pseudomonadales</taxon>
        <taxon>Pseudomonadaceae</taxon>
        <taxon>Phytopseudomonas</taxon>
    </lineage>
</organism>
<reference evidence="2 3" key="1">
    <citation type="submission" date="2020-07" db="EMBL/GenBank/DDBJ databases">
        <title>Genomic analyses of the natural microbiome of Caenorhabditis elegans.</title>
        <authorList>
            <person name="Samuel B."/>
        </authorList>
    </citation>
    <scope>NUCLEOTIDE SEQUENCE [LARGE SCALE GENOMIC DNA]</scope>
    <source>
        <strain evidence="2 3">BIGb0408</strain>
    </source>
</reference>
<dbReference type="Pfam" id="PF06877">
    <property type="entry name" value="RraB"/>
    <property type="match status" value="1"/>
</dbReference>
<gene>
    <name evidence="2" type="ORF">FHR27_003253</name>
</gene>
<dbReference type="SUPFAM" id="SSF89946">
    <property type="entry name" value="Hypothetical protein VC0424"/>
    <property type="match status" value="1"/>
</dbReference>
<dbReference type="InterPro" id="IPR036701">
    <property type="entry name" value="RraB-like_sf"/>
</dbReference>
<evidence type="ECO:0000313" key="2">
    <source>
        <dbReference type="EMBL" id="NYH74643.1"/>
    </source>
</evidence>
<dbReference type="AlphaFoldDB" id="A0A7Y9XNH4"/>
<dbReference type="Proteomes" id="UP000578688">
    <property type="component" value="Unassembled WGS sequence"/>
</dbReference>
<dbReference type="InterPro" id="IPR009671">
    <property type="entry name" value="RraB_dom"/>
</dbReference>
<dbReference type="RefSeq" id="WP_179539077.1">
    <property type="nucleotide sequence ID" value="NZ_JACBYV010000001.1"/>
</dbReference>
<accession>A0A7Y9XNH4</accession>
<sequence>MTTPAELLAPLQGNDDPDARVLLQMAQAGADLRKPHVPEFVFEVEKESAAHALATELANLDYSVQIYAPEQSNPAYQVIAIRTMVLELHALIQLSERFESLAQRHGAVYDGWGAEIVE</sequence>
<dbReference type="EMBL" id="JACBYV010000001">
    <property type="protein sequence ID" value="NYH74643.1"/>
    <property type="molecule type" value="Genomic_DNA"/>
</dbReference>
<proteinExistence type="predicted"/>
<keyword evidence="3" id="KW-1185">Reference proteome</keyword>
<name>A0A7Y9XNH4_9GAMM</name>
<evidence type="ECO:0000313" key="3">
    <source>
        <dbReference type="Proteomes" id="UP000578688"/>
    </source>
</evidence>
<dbReference type="Gene3D" id="3.30.70.970">
    <property type="entry name" value="RraB-like"/>
    <property type="match status" value="1"/>
</dbReference>
<feature type="domain" description="Regulator of ribonuclease activity B" evidence="1">
    <location>
        <begin position="18"/>
        <end position="113"/>
    </location>
</feature>
<evidence type="ECO:0000259" key="1">
    <source>
        <dbReference type="Pfam" id="PF06877"/>
    </source>
</evidence>
<comment type="caution">
    <text evidence="2">The sequence shown here is derived from an EMBL/GenBank/DDBJ whole genome shotgun (WGS) entry which is preliminary data.</text>
</comment>
<protein>
    <recommendedName>
        <fullName evidence="1">Regulator of ribonuclease activity B domain-containing protein</fullName>
    </recommendedName>
</protein>